<evidence type="ECO:0008006" key="6">
    <source>
        <dbReference type="Google" id="ProtNLM"/>
    </source>
</evidence>
<keyword evidence="5" id="KW-1185">Reference proteome</keyword>
<dbReference type="Gramene" id="ESQ45516">
    <property type="protein sequence ID" value="ESQ45516"/>
    <property type="gene ID" value="EUTSA_v10010855mg"/>
</dbReference>
<dbReference type="OrthoDB" id="10013825at2759"/>
<dbReference type="AlphaFoldDB" id="V4NH80"/>
<dbReference type="Proteomes" id="UP000030689">
    <property type="component" value="Unassembled WGS sequence"/>
</dbReference>
<comment type="similarity">
    <text evidence="1">Belongs to the protease inhibitor I13 (potato type I serine protease inhibitor) family.</text>
</comment>
<keyword evidence="3" id="KW-0722">Serine protease inhibitor</keyword>
<dbReference type="EMBL" id="KI517435">
    <property type="protein sequence ID" value="ESQ45516.1"/>
    <property type="molecule type" value="Genomic_DNA"/>
</dbReference>
<evidence type="ECO:0000256" key="3">
    <source>
        <dbReference type="ARBA" id="ARBA00022900"/>
    </source>
</evidence>
<dbReference type="GO" id="GO:0004867">
    <property type="term" value="F:serine-type endopeptidase inhibitor activity"/>
    <property type="evidence" value="ECO:0007669"/>
    <property type="project" value="UniProtKB-KW"/>
</dbReference>
<dbReference type="PANTHER" id="PTHR33091:SF99">
    <property type="entry name" value="INHIBITOR OF TRYPSIN_HAGEMAN FACTOR-LIKE PROTEIN-RELATED"/>
    <property type="match status" value="1"/>
</dbReference>
<reference evidence="4 5" key="1">
    <citation type="journal article" date="2013" name="Front. Plant Sci.">
        <title>The Reference Genome of the Halophytic Plant Eutrema salsugineum.</title>
        <authorList>
            <person name="Yang R."/>
            <person name="Jarvis D.E."/>
            <person name="Chen H."/>
            <person name="Beilstein M.A."/>
            <person name="Grimwood J."/>
            <person name="Jenkins J."/>
            <person name="Shu S."/>
            <person name="Prochnik S."/>
            <person name="Xin M."/>
            <person name="Ma C."/>
            <person name="Schmutz J."/>
            <person name="Wing R.A."/>
            <person name="Mitchell-Olds T."/>
            <person name="Schumaker K.S."/>
            <person name="Wang X."/>
        </authorList>
    </citation>
    <scope>NUCLEOTIDE SEQUENCE [LARGE SCALE GENOMIC DNA]</scope>
</reference>
<dbReference type="InterPro" id="IPR000864">
    <property type="entry name" value="Prot_inh_pot1"/>
</dbReference>
<evidence type="ECO:0000256" key="2">
    <source>
        <dbReference type="ARBA" id="ARBA00022690"/>
    </source>
</evidence>
<dbReference type="SUPFAM" id="SSF54654">
    <property type="entry name" value="CI-2 family of serine protease inhibitors"/>
    <property type="match status" value="1"/>
</dbReference>
<dbReference type="GO" id="GO:0009611">
    <property type="term" value="P:response to wounding"/>
    <property type="evidence" value="ECO:0007669"/>
    <property type="project" value="InterPro"/>
</dbReference>
<protein>
    <recommendedName>
        <fullName evidence="6">Serine protease inhibitor, potato inhibitor I-type family protein</fullName>
    </recommendedName>
</protein>
<dbReference type="PANTHER" id="PTHR33091">
    <property type="entry name" value="PROTEIN, PUTATIVE, EXPRESSED-RELATED"/>
    <property type="match status" value="1"/>
</dbReference>
<name>V4NH80_EUTSA</name>
<dbReference type="Pfam" id="PF00280">
    <property type="entry name" value="potato_inhibit"/>
    <property type="match status" value="1"/>
</dbReference>
<evidence type="ECO:0000313" key="4">
    <source>
        <dbReference type="EMBL" id="ESQ45516.1"/>
    </source>
</evidence>
<dbReference type="InterPro" id="IPR036354">
    <property type="entry name" value="Prot_inh_pot1_sf"/>
</dbReference>
<keyword evidence="2" id="KW-0646">Protease inhibitor</keyword>
<organism evidence="4 5">
    <name type="scientific">Eutrema salsugineum</name>
    <name type="common">Saltwater cress</name>
    <name type="synonym">Sisymbrium salsugineum</name>
    <dbReference type="NCBI Taxonomy" id="72664"/>
    <lineage>
        <taxon>Eukaryota</taxon>
        <taxon>Viridiplantae</taxon>
        <taxon>Streptophyta</taxon>
        <taxon>Embryophyta</taxon>
        <taxon>Tracheophyta</taxon>
        <taxon>Spermatophyta</taxon>
        <taxon>Magnoliopsida</taxon>
        <taxon>eudicotyledons</taxon>
        <taxon>Gunneridae</taxon>
        <taxon>Pentapetalae</taxon>
        <taxon>rosids</taxon>
        <taxon>malvids</taxon>
        <taxon>Brassicales</taxon>
        <taxon>Brassicaceae</taxon>
        <taxon>Eutremeae</taxon>
        <taxon>Eutrema</taxon>
    </lineage>
</organism>
<sequence length="96" mass="10375">MNGDCTAVRFPCEYCDCSGISCQSRFPGSKVVWPELKGVSAPEAKRMIESDNPHVSGVIIPEDVRVVEVYCCNRVVLRVPVGNCPNGPVVNIPLIG</sequence>
<dbReference type="KEGG" id="eus:EUTSA_v10010855mg"/>
<evidence type="ECO:0000256" key="1">
    <source>
        <dbReference type="ARBA" id="ARBA00008210"/>
    </source>
</evidence>
<accession>V4NH80</accession>
<gene>
    <name evidence="4" type="ORF">EUTSA_v10010855mg</name>
</gene>
<dbReference type="Gene3D" id="3.30.10.10">
    <property type="entry name" value="Trypsin Inhibitor V, subunit A"/>
    <property type="match status" value="1"/>
</dbReference>
<evidence type="ECO:0000313" key="5">
    <source>
        <dbReference type="Proteomes" id="UP000030689"/>
    </source>
</evidence>
<proteinExistence type="inferred from homology"/>